<dbReference type="Proteomes" id="UP000779508">
    <property type="component" value="Unassembled WGS sequence"/>
</dbReference>
<name>A0ABS6G635_9FIRM</name>
<keyword evidence="2" id="KW-1185">Reference proteome</keyword>
<gene>
    <name evidence="1" type="ORF">KQI88_16120</name>
</gene>
<evidence type="ECO:0000313" key="1">
    <source>
        <dbReference type="EMBL" id="MBU5677945.1"/>
    </source>
</evidence>
<reference evidence="1 2" key="1">
    <citation type="submission" date="2021-06" db="EMBL/GenBank/DDBJ databases">
        <authorList>
            <person name="Sun Q."/>
            <person name="Li D."/>
        </authorList>
    </citation>
    <scope>NUCLEOTIDE SEQUENCE [LARGE SCALE GENOMIC DNA]</scope>
    <source>
        <strain evidence="1 2">MSJ-5</strain>
    </source>
</reference>
<dbReference type="EMBL" id="JAHLQK010000006">
    <property type="protein sequence ID" value="MBU5677945.1"/>
    <property type="molecule type" value="Genomic_DNA"/>
</dbReference>
<evidence type="ECO:0000313" key="2">
    <source>
        <dbReference type="Proteomes" id="UP000779508"/>
    </source>
</evidence>
<protein>
    <recommendedName>
        <fullName evidence="3">Glutaredoxin domain-containing protein</fullName>
    </recommendedName>
</protein>
<proteinExistence type="predicted"/>
<comment type="caution">
    <text evidence="1">The sequence shown here is derived from an EMBL/GenBank/DDBJ whole genome shotgun (WGS) entry which is preliminary data.</text>
</comment>
<organism evidence="1 2">
    <name type="scientific">Alkaliphilus flagellatus</name>
    <dbReference type="NCBI Taxonomy" id="2841507"/>
    <lineage>
        <taxon>Bacteria</taxon>
        <taxon>Bacillati</taxon>
        <taxon>Bacillota</taxon>
        <taxon>Clostridia</taxon>
        <taxon>Peptostreptococcales</taxon>
        <taxon>Natronincolaceae</taxon>
        <taxon>Alkaliphilus</taxon>
    </lineage>
</organism>
<sequence length="73" mass="8666">MYDELYKFLKETDVKDKFEMTFIDLEKDDLTDYENEGKVIDKGYQLPITFINGKPAFSGKVDQFKAYQVLKRI</sequence>
<evidence type="ECO:0008006" key="3">
    <source>
        <dbReference type="Google" id="ProtNLM"/>
    </source>
</evidence>
<accession>A0ABS6G635</accession>